<keyword evidence="5" id="KW-0598">Phosphotransferase system</keyword>
<feature type="transmembrane region" description="Helical" evidence="9">
    <location>
        <begin position="141"/>
        <end position="165"/>
    </location>
</feature>
<evidence type="ECO:0000313" key="11">
    <source>
        <dbReference type="Proteomes" id="UP000664357"/>
    </source>
</evidence>
<comment type="subcellular location">
    <subcellularLocation>
        <location evidence="1">Cell membrane</location>
        <topology evidence="1">Multi-pass membrane protein</topology>
    </subcellularLocation>
</comment>
<dbReference type="PANTHER" id="PTHR32502">
    <property type="entry name" value="N-ACETYLGALACTOSAMINE PERMEASE II COMPONENT-RELATED"/>
    <property type="match status" value="1"/>
</dbReference>
<feature type="transmembrane region" description="Helical" evidence="9">
    <location>
        <begin position="36"/>
        <end position="56"/>
    </location>
</feature>
<accession>A0ABV0EWA1</accession>
<feature type="transmembrane region" description="Helical" evidence="9">
    <location>
        <begin position="214"/>
        <end position="243"/>
    </location>
</feature>
<feature type="transmembrane region" description="Helical" evidence="9">
    <location>
        <begin position="97"/>
        <end position="120"/>
    </location>
</feature>
<keyword evidence="6 9" id="KW-0812">Transmembrane</keyword>
<evidence type="ECO:0000256" key="3">
    <source>
        <dbReference type="ARBA" id="ARBA00022475"/>
    </source>
</evidence>
<keyword evidence="8 9" id="KW-0472">Membrane</keyword>
<gene>
    <name evidence="10" type="ORF">JZO67_004892</name>
</gene>
<proteinExistence type="predicted"/>
<evidence type="ECO:0000256" key="6">
    <source>
        <dbReference type="ARBA" id="ARBA00022692"/>
    </source>
</evidence>
<feature type="transmembrane region" description="Helical" evidence="9">
    <location>
        <begin position="63"/>
        <end position="91"/>
    </location>
</feature>
<organism evidence="10 11">
    <name type="scientific">Candidatus Enterococcus ferrettii</name>
    <dbReference type="NCBI Taxonomy" id="2815324"/>
    <lineage>
        <taxon>Bacteria</taxon>
        <taxon>Bacillati</taxon>
        <taxon>Bacillota</taxon>
        <taxon>Bacilli</taxon>
        <taxon>Lactobacillales</taxon>
        <taxon>Enterococcaceae</taxon>
        <taxon>Enterococcus</taxon>
    </lineage>
</organism>
<feature type="transmembrane region" description="Helical" evidence="9">
    <location>
        <begin position="185"/>
        <end position="202"/>
    </location>
</feature>
<dbReference type="PROSITE" id="PS51106">
    <property type="entry name" value="PTS_EIIC_TYPE_4"/>
    <property type="match status" value="1"/>
</dbReference>
<keyword evidence="4" id="KW-0762">Sugar transport</keyword>
<keyword evidence="2" id="KW-0813">Transport</keyword>
<evidence type="ECO:0000256" key="7">
    <source>
        <dbReference type="ARBA" id="ARBA00022989"/>
    </source>
</evidence>
<dbReference type="InterPro" id="IPR050303">
    <property type="entry name" value="GatZ_KbaZ_carbometab"/>
</dbReference>
<keyword evidence="3" id="KW-1003">Cell membrane</keyword>
<dbReference type="RefSeq" id="WP_207702513.1">
    <property type="nucleotide sequence ID" value="NZ_JAFREL020000006.1"/>
</dbReference>
<dbReference type="EMBL" id="JAFREL020000006">
    <property type="protein sequence ID" value="MEO1772909.1"/>
    <property type="molecule type" value="Genomic_DNA"/>
</dbReference>
<dbReference type="Proteomes" id="UP000664357">
    <property type="component" value="Unassembled WGS sequence"/>
</dbReference>
<evidence type="ECO:0000256" key="4">
    <source>
        <dbReference type="ARBA" id="ARBA00022597"/>
    </source>
</evidence>
<protein>
    <submittedName>
        <fullName evidence="10">PTS system, mannose-specific IIC component</fullName>
    </submittedName>
</protein>
<evidence type="ECO:0000313" key="10">
    <source>
        <dbReference type="EMBL" id="MEO1772909.1"/>
    </source>
</evidence>
<sequence length="254" mass="26864">MQISIFQAILLGILYYLTVASPPWLAGLGSVSLRQPIVSGTVVGIILGDPVQGLIVGATINTLFLGFIVTGGAIASEPGIAGVVGTALTLITASDPGVALTLAVPFGLVGTLIWNFRMTINSFFVHWLDKEAEEGNLKKMWFIQLVPGQLLTFALSAIPVFVIVYFGGDAVKSILDILAGTPLEILTTIGGILPALGIALTVRIISNRKGIIPFFLLGFFTISYSGIPIILLAILAAILAYFYTDLKFPESQEG</sequence>
<reference evidence="10 11" key="1">
    <citation type="submission" date="2024-02" db="EMBL/GenBank/DDBJ databases">
        <title>The Genome Sequence of Enterococcus sp. DIV0159.</title>
        <authorList>
            <person name="Earl A."/>
            <person name="Manson A."/>
            <person name="Gilmore M."/>
            <person name="Sanders J."/>
            <person name="Shea T."/>
            <person name="Howe W."/>
            <person name="Livny J."/>
            <person name="Cuomo C."/>
            <person name="Neafsey D."/>
            <person name="Birren B."/>
        </authorList>
    </citation>
    <scope>NUCLEOTIDE SEQUENCE [LARGE SCALE GENOMIC DNA]</scope>
    <source>
        <strain evidence="10 11">665A</strain>
    </source>
</reference>
<evidence type="ECO:0000256" key="8">
    <source>
        <dbReference type="ARBA" id="ARBA00023136"/>
    </source>
</evidence>
<keyword evidence="7 9" id="KW-1133">Transmembrane helix</keyword>
<evidence type="ECO:0000256" key="2">
    <source>
        <dbReference type="ARBA" id="ARBA00022448"/>
    </source>
</evidence>
<evidence type="ECO:0000256" key="1">
    <source>
        <dbReference type="ARBA" id="ARBA00004651"/>
    </source>
</evidence>
<keyword evidence="11" id="KW-1185">Reference proteome</keyword>
<dbReference type="InterPro" id="IPR004700">
    <property type="entry name" value="PTS_IIC_man"/>
</dbReference>
<evidence type="ECO:0000256" key="9">
    <source>
        <dbReference type="SAM" id="Phobius"/>
    </source>
</evidence>
<evidence type="ECO:0000256" key="5">
    <source>
        <dbReference type="ARBA" id="ARBA00022683"/>
    </source>
</evidence>
<dbReference type="Pfam" id="PF03609">
    <property type="entry name" value="EII-Sor"/>
    <property type="match status" value="1"/>
</dbReference>
<name>A0ABV0EWA1_9ENTE</name>
<dbReference type="PANTHER" id="PTHR32502:SF8">
    <property type="entry name" value="N-ACETYLGALACTOSAMINE PERMEASE IIC COMPONENT 1"/>
    <property type="match status" value="1"/>
</dbReference>
<comment type="caution">
    <text evidence="10">The sequence shown here is derived from an EMBL/GenBank/DDBJ whole genome shotgun (WGS) entry which is preliminary data.</text>
</comment>